<name>A0A2N1MUY9_9GLOM</name>
<reference evidence="2 3" key="2">
    <citation type="submission" date="2017-10" db="EMBL/GenBank/DDBJ databases">
        <title>Extensive intraspecific genome diversity in a model arbuscular mycorrhizal fungus.</title>
        <authorList>
            <person name="Chen E.C.H."/>
            <person name="Morin E."/>
            <person name="Baudet D."/>
            <person name="Noel J."/>
            <person name="Ndikumana S."/>
            <person name="Charron P."/>
            <person name="St-Onge C."/>
            <person name="Giorgi J."/>
            <person name="Grigoriev I.V."/>
            <person name="Roux C."/>
            <person name="Martin F.M."/>
            <person name="Corradi N."/>
        </authorList>
    </citation>
    <scope>NUCLEOTIDE SEQUENCE [LARGE SCALE GENOMIC DNA]</scope>
    <source>
        <strain evidence="2 3">C2</strain>
    </source>
</reference>
<accession>A0A2N1MUY9</accession>
<dbReference type="EMBL" id="LLXL01001262">
    <property type="protein sequence ID" value="PKK65427.1"/>
    <property type="molecule type" value="Genomic_DNA"/>
</dbReference>
<sequence>MRTALDNQYDWEQQHLLFGNNANKDQKRTSGSRQTNKSQKNSKNSKKKLQETKSEKHKKQKKDKSCKTSRSKVLAEILDVLCKLI</sequence>
<gene>
    <name evidence="2" type="ORF">RhiirC2_755061</name>
</gene>
<feature type="region of interest" description="Disordered" evidence="1">
    <location>
        <begin position="16"/>
        <end position="70"/>
    </location>
</feature>
<evidence type="ECO:0000313" key="3">
    <source>
        <dbReference type="Proteomes" id="UP000233469"/>
    </source>
</evidence>
<feature type="compositionally biased region" description="Basic residues" evidence="1">
    <location>
        <begin position="55"/>
        <end position="70"/>
    </location>
</feature>
<organism evidence="2 3">
    <name type="scientific">Rhizophagus irregularis</name>
    <dbReference type="NCBI Taxonomy" id="588596"/>
    <lineage>
        <taxon>Eukaryota</taxon>
        <taxon>Fungi</taxon>
        <taxon>Fungi incertae sedis</taxon>
        <taxon>Mucoromycota</taxon>
        <taxon>Glomeromycotina</taxon>
        <taxon>Glomeromycetes</taxon>
        <taxon>Glomerales</taxon>
        <taxon>Glomeraceae</taxon>
        <taxon>Rhizophagus</taxon>
    </lineage>
</organism>
<dbReference type="Proteomes" id="UP000233469">
    <property type="component" value="Unassembled WGS sequence"/>
</dbReference>
<evidence type="ECO:0000313" key="2">
    <source>
        <dbReference type="EMBL" id="PKK65427.1"/>
    </source>
</evidence>
<proteinExistence type="predicted"/>
<reference evidence="2 3" key="1">
    <citation type="submission" date="2016-04" db="EMBL/GenBank/DDBJ databases">
        <title>Genome analyses suggest a sexual origin of heterokaryosis in a supposedly ancient asexual fungus.</title>
        <authorList>
            <person name="Ropars J."/>
            <person name="Sedzielewska K."/>
            <person name="Noel J."/>
            <person name="Charron P."/>
            <person name="Farinelli L."/>
            <person name="Marton T."/>
            <person name="Kruger M."/>
            <person name="Pelin A."/>
            <person name="Brachmann A."/>
            <person name="Corradi N."/>
        </authorList>
    </citation>
    <scope>NUCLEOTIDE SEQUENCE [LARGE SCALE GENOMIC DNA]</scope>
    <source>
        <strain evidence="2 3">C2</strain>
    </source>
</reference>
<comment type="caution">
    <text evidence="2">The sequence shown here is derived from an EMBL/GenBank/DDBJ whole genome shotgun (WGS) entry which is preliminary data.</text>
</comment>
<dbReference type="AlphaFoldDB" id="A0A2N1MUY9"/>
<evidence type="ECO:0000256" key="1">
    <source>
        <dbReference type="SAM" id="MobiDB-lite"/>
    </source>
</evidence>
<protein>
    <submittedName>
        <fullName evidence="2">Uncharacterized protein</fullName>
    </submittedName>
</protein>